<evidence type="ECO:0000256" key="5">
    <source>
        <dbReference type="ARBA" id="ARBA00023172"/>
    </source>
</evidence>
<evidence type="ECO:0000256" key="3">
    <source>
        <dbReference type="ARBA" id="ARBA00022578"/>
    </source>
</evidence>
<organism evidence="7 8">
    <name type="scientific">Caldibacillus debilis GB1</name>
    <dbReference type="NCBI Taxonomy" id="1339248"/>
    <lineage>
        <taxon>Bacteria</taxon>
        <taxon>Bacillati</taxon>
        <taxon>Bacillota</taxon>
        <taxon>Bacilli</taxon>
        <taxon>Bacillales</taxon>
        <taxon>Bacillaceae</taxon>
        <taxon>Caldibacillus</taxon>
    </lineage>
</organism>
<reference evidence="7 8" key="1">
    <citation type="submission" date="2013-12" db="EMBL/GenBank/DDBJ databases">
        <title>Genome and proteome characterization of Caldibacillus debilis GB1 derived from a cellulolytic aero-tolerant co-culture.</title>
        <authorList>
            <person name="Wushke S.T."/>
            <person name="Zhang X."/>
            <person name="Fristensky B."/>
            <person name="Wilkins J.A."/>
            <person name="Levin D.B."/>
            <person name="Sparling R."/>
        </authorList>
    </citation>
    <scope>NUCLEOTIDE SEQUENCE [LARGE SCALE GENOMIC DNA]</scope>
    <source>
        <strain evidence="7 8">GB1</strain>
    </source>
</reference>
<keyword evidence="4 6" id="KW-0238">DNA-binding</keyword>
<keyword evidence="3 6" id="KW-0815">Transposition</keyword>
<dbReference type="GO" id="GO:0006313">
    <property type="term" value="P:DNA transposition"/>
    <property type="evidence" value="ECO:0007669"/>
    <property type="project" value="UniProtKB-UniRule"/>
</dbReference>
<proteinExistence type="inferred from homology"/>
<keyword evidence="6" id="KW-0814">Transposable element</keyword>
<gene>
    <name evidence="7" type="ORF">Cdeb_03397</name>
</gene>
<evidence type="ECO:0000256" key="4">
    <source>
        <dbReference type="ARBA" id="ARBA00023125"/>
    </source>
</evidence>
<comment type="function">
    <text evidence="1 6">Required for the transposition of the insertion element.</text>
</comment>
<dbReference type="InterPro" id="IPR001207">
    <property type="entry name" value="Transposase_mutator"/>
</dbReference>
<evidence type="ECO:0000313" key="7">
    <source>
        <dbReference type="EMBL" id="RKO61635.1"/>
    </source>
</evidence>
<name>A0A420VDK4_9BACI</name>
<keyword evidence="8" id="KW-1185">Reference proteome</keyword>
<comment type="similarity">
    <text evidence="2 6">Belongs to the transposase mutator family.</text>
</comment>
<evidence type="ECO:0000313" key="8">
    <source>
        <dbReference type="Proteomes" id="UP000286235"/>
    </source>
</evidence>
<accession>A0A420VDK4</accession>
<dbReference type="NCBIfam" id="NF033543">
    <property type="entry name" value="transpos_IS256"/>
    <property type="match status" value="1"/>
</dbReference>
<dbReference type="EMBL" id="AZRV01000040">
    <property type="protein sequence ID" value="RKO61635.1"/>
    <property type="molecule type" value="Genomic_DNA"/>
</dbReference>
<dbReference type="Pfam" id="PF00872">
    <property type="entry name" value="Transposase_mut"/>
    <property type="match status" value="1"/>
</dbReference>
<keyword evidence="5 6" id="KW-0233">DNA recombination</keyword>
<dbReference type="Proteomes" id="UP000286235">
    <property type="component" value="Unassembled WGS sequence"/>
</dbReference>
<comment type="caution">
    <text evidence="7">The sequence shown here is derived from an EMBL/GenBank/DDBJ whole genome shotgun (WGS) entry which is preliminary data.</text>
</comment>
<dbReference type="GO" id="GO:0004803">
    <property type="term" value="F:transposase activity"/>
    <property type="evidence" value="ECO:0007669"/>
    <property type="project" value="UniProtKB-UniRule"/>
</dbReference>
<dbReference type="PANTHER" id="PTHR33217">
    <property type="entry name" value="TRANSPOSASE FOR INSERTION SEQUENCE ELEMENT IS1081"/>
    <property type="match status" value="1"/>
</dbReference>
<evidence type="ECO:0000256" key="2">
    <source>
        <dbReference type="ARBA" id="ARBA00010961"/>
    </source>
</evidence>
<protein>
    <recommendedName>
        <fullName evidence="6">Mutator family transposase</fullName>
    </recommendedName>
</protein>
<evidence type="ECO:0000256" key="6">
    <source>
        <dbReference type="RuleBase" id="RU365089"/>
    </source>
</evidence>
<sequence length="242" mass="28450">MEAFRNRPLKKTYPVLWVDALYEKIRYGHRIVNMAVQVVIGIDEEGKRDILAVQPMQEESEATYKSLFDHLKSRGVEDVWLVVSDAHKGLAKAIKESFIGCSWQRCKVHFMRNILAHLPSREKESFASRLKQIWLQPDYTTAMNYADSFMDEYEEKYPDAMKVLAEGLEDSLQFFHFEQIDPRKISSTNILERLNREIRRRTSVVGVFPNQDSYIRLVTSYLMEYHEDWSIGRSYISPTILQ</sequence>
<evidence type="ECO:0000256" key="1">
    <source>
        <dbReference type="ARBA" id="ARBA00002190"/>
    </source>
</evidence>
<dbReference type="GO" id="GO:0003677">
    <property type="term" value="F:DNA binding"/>
    <property type="evidence" value="ECO:0007669"/>
    <property type="project" value="UniProtKB-UniRule"/>
</dbReference>
<dbReference type="PANTHER" id="PTHR33217:SF7">
    <property type="entry name" value="TRANSPOSASE FOR INSERTION SEQUENCE ELEMENT IS1081"/>
    <property type="match status" value="1"/>
</dbReference>
<dbReference type="AlphaFoldDB" id="A0A420VDK4"/>
<feature type="non-terminal residue" evidence="7">
    <location>
        <position position="242"/>
    </location>
</feature>